<dbReference type="KEGG" id="glo:Glov_0791"/>
<evidence type="ECO:0000313" key="2">
    <source>
        <dbReference type="Proteomes" id="UP000002420"/>
    </source>
</evidence>
<dbReference type="AlphaFoldDB" id="B3E4K2"/>
<keyword evidence="2" id="KW-1185">Reference proteome</keyword>
<dbReference type="Proteomes" id="UP000002420">
    <property type="component" value="Chromosome"/>
</dbReference>
<name>B3E4K2_TRIL1</name>
<dbReference type="HOGENOM" id="CLU_3344047_0_0_7"/>
<dbReference type="STRING" id="398767.Glov_0791"/>
<evidence type="ECO:0000313" key="1">
    <source>
        <dbReference type="EMBL" id="ACD94517.1"/>
    </source>
</evidence>
<organism evidence="1 2">
    <name type="scientific">Trichlorobacter lovleyi (strain ATCC BAA-1151 / DSM 17278 / SZ)</name>
    <name type="common">Geobacter lovleyi</name>
    <dbReference type="NCBI Taxonomy" id="398767"/>
    <lineage>
        <taxon>Bacteria</taxon>
        <taxon>Pseudomonadati</taxon>
        <taxon>Thermodesulfobacteriota</taxon>
        <taxon>Desulfuromonadia</taxon>
        <taxon>Geobacterales</taxon>
        <taxon>Geobacteraceae</taxon>
        <taxon>Trichlorobacter</taxon>
    </lineage>
</organism>
<sequence>MRILIIKISSPGDLSKVLTGQGACNVGRPDGMAGKGR</sequence>
<protein>
    <submittedName>
        <fullName evidence="1">Uncharacterized protein</fullName>
    </submittedName>
</protein>
<accession>B3E4K2</accession>
<reference evidence="1 2" key="1">
    <citation type="submission" date="2008-05" db="EMBL/GenBank/DDBJ databases">
        <title>Complete sequence of chromosome of Geobacter lovleyi SZ.</title>
        <authorList>
            <consortium name="US DOE Joint Genome Institute"/>
            <person name="Lucas S."/>
            <person name="Copeland A."/>
            <person name="Lapidus A."/>
            <person name="Glavina del Rio T."/>
            <person name="Dalin E."/>
            <person name="Tice H."/>
            <person name="Bruce D."/>
            <person name="Goodwin L."/>
            <person name="Pitluck S."/>
            <person name="Chertkov O."/>
            <person name="Meincke L."/>
            <person name="Brettin T."/>
            <person name="Detter J.C."/>
            <person name="Han C."/>
            <person name="Tapia R."/>
            <person name="Kuske C.R."/>
            <person name="Schmutz J."/>
            <person name="Larimer F."/>
            <person name="Land M."/>
            <person name="Hauser L."/>
            <person name="Kyrpides N."/>
            <person name="Mikhailova N."/>
            <person name="Sung Y."/>
            <person name="Fletcher K.E."/>
            <person name="Ritalahti K.M."/>
            <person name="Loeffler F.E."/>
            <person name="Richardson P."/>
        </authorList>
    </citation>
    <scope>NUCLEOTIDE SEQUENCE [LARGE SCALE GENOMIC DNA]</scope>
    <source>
        <strain evidence="2">ATCC BAA-1151 / DSM 17278 / SZ</strain>
    </source>
</reference>
<proteinExistence type="predicted"/>
<dbReference type="EMBL" id="CP001089">
    <property type="protein sequence ID" value="ACD94517.1"/>
    <property type="molecule type" value="Genomic_DNA"/>
</dbReference>
<gene>
    <name evidence="1" type="ordered locus">Glov_0791</name>
</gene>